<keyword evidence="2" id="KW-1185">Reference proteome</keyword>
<dbReference type="RefSeq" id="WP_122149963.1">
    <property type="nucleotide sequence ID" value="NZ_RFFI01000076.1"/>
</dbReference>
<dbReference type="AlphaFoldDB" id="A0A3M2J9B6"/>
<protein>
    <submittedName>
        <fullName evidence="1">Uncharacterized protein</fullName>
    </submittedName>
</protein>
<comment type="caution">
    <text evidence="1">The sequence shown here is derived from an EMBL/GenBank/DDBJ whole genome shotgun (WGS) entry which is preliminary data.</text>
</comment>
<evidence type="ECO:0000313" key="2">
    <source>
        <dbReference type="Proteomes" id="UP000269289"/>
    </source>
</evidence>
<dbReference type="EMBL" id="RFFI01000076">
    <property type="protein sequence ID" value="RMI08661.1"/>
    <property type="molecule type" value="Genomic_DNA"/>
</dbReference>
<organism evidence="1 2">
    <name type="scientific">Cellulomonas triticagri</name>
    <dbReference type="NCBI Taxonomy" id="2483352"/>
    <lineage>
        <taxon>Bacteria</taxon>
        <taxon>Bacillati</taxon>
        <taxon>Actinomycetota</taxon>
        <taxon>Actinomycetes</taxon>
        <taxon>Micrococcales</taxon>
        <taxon>Cellulomonadaceae</taxon>
        <taxon>Cellulomonas</taxon>
    </lineage>
</organism>
<accession>A0A3M2J9B6</accession>
<proteinExistence type="predicted"/>
<dbReference type="Proteomes" id="UP000269289">
    <property type="component" value="Unassembled WGS sequence"/>
</dbReference>
<sequence length="207" mass="22406">MNQQIVRIDLPLPDRWCGWRPGEGPRVAARAAAALTDSPVAETRLRSALEAVDRAVVEQHSHHVRVGAWVPDLSGDVVGGLACEILAGAADGLDPAAEFLGRVKRKIGRSRRTATRLIYHSASVRTVPAGGAVVTLRSHGAHRHEVVWTVFPAESRGAVELRFDTRAGSRFEELVAHAEAVVRDLRVTFARPLVGRVTVPPHVEQPA</sequence>
<gene>
    <name evidence="1" type="ORF">EBM89_13610</name>
</gene>
<evidence type="ECO:0000313" key="1">
    <source>
        <dbReference type="EMBL" id="RMI08661.1"/>
    </source>
</evidence>
<name>A0A3M2J9B6_9CELL</name>
<dbReference type="OrthoDB" id="4824709at2"/>
<reference evidence="1 2" key="1">
    <citation type="submission" date="2018-10" db="EMBL/GenBank/DDBJ databases">
        <title>Isolation, diversity and antifungal activity of actinobacteria from wheat.</title>
        <authorList>
            <person name="Han C."/>
        </authorList>
    </citation>
    <scope>NUCLEOTIDE SEQUENCE [LARGE SCALE GENOMIC DNA]</scope>
    <source>
        <strain evidence="1 2">NEAU-YY56</strain>
    </source>
</reference>